<dbReference type="PANTHER" id="PTHR16320">
    <property type="entry name" value="SPHINGOMYELINASE FAMILY MEMBER"/>
    <property type="match status" value="1"/>
</dbReference>
<protein>
    <recommendedName>
        <fullName evidence="4">Endonuclease/exonuclease/phosphatase domain-containing protein</fullName>
    </recommendedName>
</protein>
<accession>A0AAV9UVF6</accession>
<dbReference type="Proteomes" id="UP001375240">
    <property type="component" value="Unassembled WGS sequence"/>
</dbReference>
<organism evidence="2 3">
    <name type="scientific">Orbilia brochopaga</name>
    <dbReference type="NCBI Taxonomy" id="3140254"/>
    <lineage>
        <taxon>Eukaryota</taxon>
        <taxon>Fungi</taxon>
        <taxon>Dikarya</taxon>
        <taxon>Ascomycota</taxon>
        <taxon>Pezizomycotina</taxon>
        <taxon>Orbiliomycetes</taxon>
        <taxon>Orbiliales</taxon>
        <taxon>Orbiliaceae</taxon>
        <taxon>Orbilia</taxon>
    </lineage>
</organism>
<dbReference type="InterPro" id="IPR036691">
    <property type="entry name" value="Endo/exonu/phosph_ase_sf"/>
</dbReference>
<dbReference type="AlphaFoldDB" id="A0AAV9UVF6"/>
<feature type="compositionally biased region" description="Basic and acidic residues" evidence="1">
    <location>
        <begin position="173"/>
        <end position="183"/>
    </location>
</feature>
<name>A0AAV9UVF6_9PEZI</name>
<dbReference type="PANTHER" id="PTHR16320:SF23">
    <property type="entry name" value="SPHINGOMYELINASE C 1"/>
    <property type="match status" value="1"/>
</dbReference>
<evidence type="ECO:0008006" key="4">
    <source>
        <dbReference type="Google" id="ProtNLM"/>
    </source>
</evidence>
<keyword evidence="3" id="KW-1185">Reference proteome</keyword>
<dbReference type="SUPFAM" id="SSF56219">
    <property type="entry name" value="DNase I-like"/>
    <property type="match status" value="1"/>
</dbReference>
<reference evidence="2 3" key="1">
    <citation type="submission" date="2019-10" db="EMBL/GenBank/DDBJ databases">
        <authorList>
            <person name="Palmer J.M."/>
        </authorList>
    </citation>
    <scope>NUCLEOTIDE SEQUENCE [LARGE SCALE GENOMIC DNA]</scope>
    <source>
        <strain evidence="2 3">TWF696</strain>
    </source>
</reference>
<feature type="region of interest" description="Disordered" evidence="1">
    <location>
        <begin position="173"/>
        <end position="224"/>
    </location>
</feature>
<dbReference type="Gene3D" id="3.60.10.10">
    <property type="entry name" value="Endonuclease/exonuclease/phosphatase"/>
    <property type="match status" value="1"/>
</dbReference>
<sequence>MPLDLPTANTHTIASAAAYYYHNYYYAQLPPAATPTMHQNTTTQRTRQIGEREISILLWNTWLLPGPLSDNNTHARAAEIPSHISSHDIILLNEAFTCKSIIIDALRSSHPYVATLPRRCWLWPIFDSGLVVLSRYAILEVRRTWFGSRKKWDFFAGKGGVGVRIDLSRRYRPDTNRTSESNRRPILSSYSDDGDDGATDFTGYDDGDDGDEEEEEEEEEGYMPKTIDIYNTHMQAGNSKSEHSARHKQSVQLGQFIAQNSFRASAVILGGDLNMGPILESVHYADDMDAKERVKAYSTLRERSGLEDVKVLVEGKGGDINRFLSRGVRVVSVEYPDVPVAKQGKGKGKKLSDSDIVVLRVVV</sequence>
<proteinExistence type="predicted"/>
<gene>
    <name evidence="2" type="ORF">TWF696_007411</name>
</gene>
<comment type="caution">
    <text evidence="2">The sequence shown here is derived from an EMBL/GenBank/DDBJ whole genome shotgun (WGS) entry which is preliminary data.</text>
</comment>
<evidence type="ECO:0000313" key="3">
    <source>
        <dbReference type="Proteomes" id="UP001375240"/>
    </source>
</evidence>
<evidence type="ECO:0000256" key="1">
    <source>
        <dbReference type="SAM" id="MobiDB-lite"/>
    </source>
</evidence>
<dbReference type="EMBL" id="JAVHNQ010000005">
    <property type="protein sequence ID" value="KAK6347342.1"/>
    <property type="molecule type" value="Genomic_DNA"/>
</dbReference>
<dbReference type="GO" id="GO:0004767">
    <property type="term" value="F:sphingomyelin phosphodiesterase activity"/>
    <property type="evidence" value="ECO:0007669"/>
    <property type="project" value="InterPro"/>
</dbReference>
<dbReference type="InterPro" id="IPR038772">
    <property type="entry name" value="Sph/SMPD2-like"/>
</dbReference>
<evidence type="ECO:0000313" key="2">
    <source>
        <dbReference type="EMBL" id="KAK6347342.1"/>
    </source>
</evidence>
<feature type="compositionally biased region" description="Acidic residues" evidence="1">
    <location>
        <begin position="192"/>
        <end position="221"/>
    </location>
</feature>